<dbReference type="Pfam" id="PF01512">
    <property type="entry name" value="Complex1_51K"/>
    <property type="match status" value="1"/>
</dbReference>
<feature type="binding site" evidence="8">
    <location>
        <position position="370"/>
    </location>
    <ligand>
        <name>[4Fe-4S] cluster</name>
        <dbReference type="ChEBI" id="CHEBI:49883"/>
        <label>1</label>
    </ligand>
</feature>
<gene>
    <name evidence="10" type="primary">rsxC</name>
    <name evidence="8" type="synonym">rnfC</name>
    <name evidence="10" type="ORF">IAD24_04485</name>
</gene>
<evidence type="ECO:0000256" key="8">
    <source>
        <dbReference type="HAMAP-Rule" id="MF_00461"/>
    </source>
</evidence>
<dbReference type="Pfam" id="PF13237">
    <property type="entry name" value="Fer4_10"/>
    <property type="match status" value="1"/>
</dbReference>
<dbReference type="GO" id="GO:0022900">
    <property type="term" value="P:electron transport chain"/>
    <property type="evidence" value="ECO:0007669"/>
    <property type="project" value="UniProtKB-UniRule"/>
</dbReference>
<feature type="binding site" evidence="8">
    <location>
        <position position="409"/>
    </location>
    <ligand>
        <name>[4Fe-4S] cluster</name>
        <dbReference type="ChEBI" id="CHEBI:49883"/>
        <label>2</label>
    </ligand>
</feature>
<dbReference type="PROSITE" id="PS00198">
    <property type="entry name" value="4FE4S_FER_1"/>
    <property type="match status" value="2"/>
</dbReference>
<dbReference type="NCBIfam" id="TIGR01945">
    <property type="entry name" value="rnfC"/>
    <property type="match status" value="1"/>
</dbReference>
<keyword evidence="2 8" id="KW-0004">4Fe-4S</keyword>
<dbReference type="GO" id="GO:0046872">
    <property type="term" value="F:metal ion binding"/>
    <property type="evidence" value="ECO:0007669"/>
    <property type="project" value="UniProtKB-KW"/>
</dbReference>
<organism evidence="10 11">
    <name type="scientific">Candidatus Aphodomorpha intestinavium</name>
    <dbReference type="NCBI Taxonomy" id="2840672"/>
    <lineage>
        <taxon>Bacteria</taxon>
        <taxon>Bacillati</taxon>
        <taxon>Bacillota</taxon>
        <taxon>Clostridia</taxon>
        <taxon>Eubacteriales</taxon>
        <taxon>Candidatus Aphodomorpha</taxon>
    </lineage>
</organism>
<name>A0A9D1N3D5_9FIRM</name>
<dbReference type="GO" id="GO:0051539">
    <property type="term" value="F:4 iron, 4 sulfur cluster binding"/>
    <property type="evidence" value="ECO:0007669"/>
    <property type="project" value="UniProtKB-KW"/>
</dbReference>
<accession>A0A9D1N3D5</accession>
<keyword evidence="6 8" id="KW-0408">Iron</keyword>
<feature type="domain" description="4Fe-4S ferredoxin-type" evidence="9">
    <location>
        <begin position="358"/>
        <end position="387"/>
    </location>
</feature>
<evidence type="ECO:0000256" key="5">
    <source>
        <dbReference type="ARBA" id="ARBA00022982"/>
    </source>
</evidence>
<proteinExistence type="inferred from homology"/>
<evidence type="ECO:0000256" key="1">
    <source>
        <dbReference type="ARBA" id="ARBA00022448"/>
    </source>
</evidence>
<dbReference type="InterPro" id="IPR037225">
    <property type="entry name" value="Nuo51_FMN-bd_sf"/>
</dbReference>
<dbReference type="SUPFAM" id="SSF142019">
    <property type="entry name" value="Nqo1 FMN-binding domain-like"/>
    <property type="match status" value="1"/>
</dbReference>
<evidence type="ECO:0000256" key="2">
    <source>
        <dbReference type="ARBA" id="ARBA00022485"/>
    </source>
</evidence>
<protein>
    <recommendedName>
        <fullName evidence="8">Ion-translocating oxidoreductase complex subunit C</fullName>
        <ecNumber evidence="8">7.-.-.-</ecNumber>
    </recommendedName>
    <alternativeName>
        <fullName evidence="8">Rnf electron transport complex subunit C</fullName>
    </alternativeName>
</protein>
<feature type="binding site" evidence="8">
    <location>
        <position position="367"/>
    </location>
    <ligand>
        <name>[4Fe-4S] cluster</name>
        <dbReference type="ChEBI" id="CHEBI:49883"/>
        <label>1</label>
    </ligand>
</feature>
<keyword evidence="8" id="KW-1278">Translocase</keyword>
<keyword evidence="3 8" id="KW-0479">Metal-binding</keyword>
<comment type="similarity">
    <text evidence="8">Belongs to the 4Fe4S bacterial-type ferredoxin family. RnfC subfamily.</text>
</comment>
<feature type="binding site" evidence="8">
    <location>
        <position position="377"/>
    </location>
    <ligand>
        <name>[4Fe-4S] cluster</name>
        <dbReference type="ChEBI" id="CHEBI:49883"/>
        <label>2</label>
    </ligand>
</feature>
<dbReference type="EMBL" id="DVNZ01000140">
    <property type="protein sequence ID" value="HIU94397.1"/>
    <property type="molecule type" value="Genomic_DNA"/>
</dbReference>
<dbReference type="AlphaFoldDB" id="A0A9D1N3D5"/>
<keyword evidence="8" id="KW-0472">Membrane</keyword>
<keyword evidence="5 8" id="KW-0249">Electron transport</keyword>
<feature type="binding site" evidence="8">
    <location>
        <position position="412"/>
    </location>
    <ligand>
        <name>[4Fe-4S] cluster</name>
        <dbReference type="ChEBI" id="CHEBI:49883"/>
        <label>2</label>
    </ligand>
</feature>
<dbReference type="GO" id="GO:0005886">
    <property type="term" value="C:plasma membrane"/>
    <property type="evidence" value="ECO:0007669"/>
    <property type="project" value="UniProtKB-SubCell"/>
</dbReference>
<keyword evidence="1 8" id="KW-0813">Transport</keyword>
<dbReference type="SUPFAM" id="SSF46548">
    <property type="entry name" value="alpha-helical ferredoxin"/>
    <property type="match status" value="1"/>
</dbReference>
<dbReference type="InterPro" id="IPR017896">
    <property type="entry name" value="4Fe4S_Fe-S-bd"/>
</dbReference>
<feature type="binding site" evidence="8">
    <location>
        <position position="373"/>
    </location>
    <ligand>
        <name>[4Fe-4S] cluster</name>
        <dbReference type="ChEBI" id="CHEBI:49883"/>
        <label>1</label>
    </ligand>
</feature>
<dbReference type="Pfam" id="PF10531">
    <property type="entry name" value="SLBB"/>
    <property type="match status" value="1"/>
</dbReference>
<keyword evidence="8" id="KW-1003">Cell membrane</keyword>
<dbReference type="PANTHER" id="PTHR43034">
    <property type="entry name" value="ION-TRANSLOCATING OXIDOREDUCTASE COMPLEX SUBUNIT C"/>
    <property type="match status" value="1"/>
</dbReference>
<keyword evidence="4 8" id="KW-0677">Repeat</keyword>
<comment type="subcellular location">
    <subcellularLocation>
        <location evidence="8">Cell membrane</location>
        <topology evidence="8">Peripheral membrane protein</topology>
    </subcellularLocation>
</comment>
<dbReference type="InterPro" id="IPR011538">
    <property type="entry name" value="Nuo51_FMN-bd"/>
</dbReference>
<keyword evidence="7 8" id="KW-0411">Iron-sulfur</keyword>
<comment type="caution">
    <text evidence="10">The sequence shown here is derived from an EMBL/GenBank/DDBJ whole genome shotgun (WGS) entry which is preliminary data.</text>
</comment>
<dbReference type="InterPro" id="IPR026902">
    <property type="entry name" value="RnfC_N"/>
</dbReference>
<evidence type="ECO:0000256" key="4">
    <source>
        <dbReference type="ARBA" id="ARBA00022737"/>
    </source>
</evidence>
<evidence type="ECO:0000313" key="11">
    <source>
        <dbReference type="Proteomes" id="UP000824128"/>
    </source>
</evidence>
<dbReference type="HAMAP" id="MF_00461">
    <property type="entry name" value="RsxC_RnfC"/>
    <property type="match status" value="1"/>
</dbReference>
<dbReference type="NCBIfam" id="NF003454">
    <property type="entry name" value="PRK05035.1"/>
    <property type="match status" value="1"/>
</dbReference>
<dbReference type="Pfam" id="PF13375">
    <property type="entry name" value="RnfC_N"/>
    <property type="match status" value="1"/>
</dbReference>
<dbReference type="PANTHER" id="PTHR43034:SF2">
    <property type="entry name" value="ION-TRANSLOCATING OXIDOREDUCTASE COMPLEX SUBUNIT C"/>
    <property type="match status" value="1"/>
</dbReference>
<sequence>MKRTFHGGVHPLREIHEGKPLTSACAVRAVAPSLVVIPMGMHLGAPSRPCVAPGDTVKLGQRIAEPVGPLGLPVHASVSGQVVAVEERQQLRAAPELCVVIQNDMLDEWVPLTPVGGADTAEPEQIILAVKEAGICGMGGASFPTHVKMQVPPDKRVDTVILNGAECEPYLTADHRAMLERPERIADGLRLIMRATGVTRGVVAIEDNKPDAIAAMQRAVASVPGAEVLALKTKYPQGGEKQLIEVVTGRQVPRGKLPADAGALVFNVSTAAAVADAVTLGRPLIERVTTVTGCVNEPSNLLLRVGTTYAEALAACGGVKADAAKLFAGGPMTGLCAPDDSVSITKATNGIVVFDKAQAAAFEEGPCIRCGRCVDACPLHLMPYQLKYDCEAGALERAKEHGVLDCVACGACAYACPARRHLTAAFKAAKEELAARAKRR</sequence>
<dbReference type="GO" id="GO:0009055">
    <property type="term" value="F:electron transfer activity"/>
    <property type="evidence" value="ECO:0007669"/>
    <property type="project" value="InterPro"/>
</dbReference>
<dbReference type="InterPro" id="IPR010208">
    <property type="entry name" value="Ion_transpt_RnfC/RsxC"/>
</dbReference>
<reference evidence="10" key="1">
    <citation type="submission" date="2020-10" db="EMBL/GenBank/DDBJ databases">
        <authorList>
            <person name="Gilroy R."/>
        </authorList>
    </citation>
    <scope>NUCLEOTIDE SEQUENCE</scope>
    <source>
        <strain evidence="10">ChiGjej2B2-16831</strain>
    </source>
</reference>
<evidence type="ECO:0000256" key="6">
    <source>
        <dbReference type="ARBA" id="ARBA00023004"/>
    </source>
</evidence>
<dbReference type="Proteomes" id="UP000824128">
    <property type="component" value="Unassembled WGS sequence"/>
</dbReference>
<feature type="domain" description="4Fe-4S ferredoxin-type" evidence="9">
    <location>
        <begin position="397"/>
        <end position="427"/>
    </location>
</feature>
<comment type="function">
    <text evidence="8">Part of a membrane-bound complex that couples electron transfer with translocation of ions across the membrane.</text>
</comment>
<feature type="binding site" evidence="8">
    <location>
        <position position="416"/>
    </location>
    <ligand>
        <name>[4Fe-4S] cluster</name>
        <dbReference type="ChEBI" id="CHEBI:49883"/>
        <label>1</label>
    </ligand>
</feature>
<evidence type="ECO:0000313" key="10">
    <source>
        <dbReference type="EMBL" id="HIU94397.1"/>
    </source>
</evidence>
<dbReference type="EC" id="7.-.-.-" evidence="8"/>
<comment type="cofactor">
    <cofactor evidence="8">
        <name>[4Fe-4S] cluster</name>
        <dbReference type="ChEBI" id="CHEBI:49883"/>
    </cofactor>
    <text evidence="8">Binds 2 [4Fe-4S] clusters per subunit.</text>
</comment>
<dbReference type="InterPro" id="IPR019554">
    <property type="entry name" value="Soluble_ligand-bd"/>
</dbReference>
<comment type="subunit">
    <text evidence="8">The complex is composed of six subunits: RnfA, RnfB, RnfC, RnfD, RnfE and RnfG.</text>
</comment>
<evidence type="ECO:0000259" key="9">
    <source>
        <dbReference type="PROSITE" id="PS51379"/>
    </source>
</evidence>
<evidence type="ECO:0000256" key="7">
    <source>
        <dbReference type="ARBA" id="ARBA00023014"/>
    </source>
</evidence>
<feature type="binding site" evidence="8">
    <location>
        <position position="406"/>
    </location>
    <ligand>
        <name>[4Fe-4S] cluster</name>
        <dbReference type="ChEBI" id="CHEBI:49883"/>
        <label>2</label>
    </ligand>
</feature>
<dbReference type="InterPro" id="IPR017900">
    <property type="entry name" value="4Fe4S_Fe_S_CS"/>
</dbReference>
<dbReference type="Gene3D" id="3.40.50.11540">
    <property type="entry name" value="NADH-ubiquinone oxidoreductase 51kDa subunit"/>
    <property type="match status" value="1"/>
</dbReference>
<evidence type="ECO:0000256" key="3">
    <source>
        <dbReference type="ARBA" id="ARBA00022723"/>
    </source>
</evidence>
<dbReference type="PROSITE" id="PS51379">
    <property type="entry name" value="4FE4S_FER_2"/>
    <property type="match status" value="2"/>
</dbReference>
<dbReference type="Gene3D" id="3.30.70.20">
    <property type="match status" value="1"/>
</dbReference>
<reference evidence="10" key="2">
    <citation type="journal article" date="2021" name="PeerJ">
        <title>Extensive microbial diversity within the chicken gut microbiome revealed by metagenomics and culture.</title>
        <authorList>
            <person name="Gilroy R."/>
            <person name="Ravi A."/>
            <person name="Getino M."/>
            <person name="Pursley I."/>
            <person name="Horton D.L."/>
            <person name="Alikhan N.F."/>
            <person name="Baker D."/>
            <person name="Gharbi K."/>
            <person name="Hall N."/>
            <person name="Watson M."/>
            <person name="Adriaenssens E.M."/>
            <person name="Foster-Nyarko E."/>
            <person name="Jarju S."/>
            <person name="Secka A."/>
            <person name="Antonio M."/>
            <person name="Oren A."/>
            <person name="Chaudhuri R.R."/>
            <person name="La Ragione R."/>
            <person name="Hildebrand F."/>
            <person name="Pallen M.J."/>
        </authorList>
    </citation>
    <scope>NUCLEOTIDE SEQUENCE</scope>
    <source>
        <strain evidence="10">ChiGjej2B2-16831</strain>
    </source>
</reference>